<evidence type="ECO:0000256" key="1">
    <source>
        <dbReference type="SAM" id="MobiDB-lite"/>
    </source>
</evidence>
<proteinExistence type="predicted"/>
<dbReference type="GO" id="GO:0030130">
    <property type="term" value="C:clathrin coat of trans-Golgi network vesicle"/>
    <property type="evidence" value="ECO:0007669"/>
    <property type="project" value="TreeGrafter"/>
</dbReference>
<comment type="caution">
    <text evidence="3">The sequence shown here is derived from an EMBL/GenBank/DDBJ whole genome shotgun (WGS) entry which is preliminary data.</text>
</comment>
<keyword evidence="4" id="KW-1185">Reference proteome</keyword>
<feature type="compositionally biased region" description="Polar residues" evidence="1">
    <location>
        <begin position="419"/>
        <end position="432"/>
    </location>
</feature>
<dbReference type="OrthoDB" id="524326at2759"/>
<evidence type="ECO:0000313" key="3">
    <source>
        <dbReference type="EMBL" id="CAB3372315.1"/>
    </source>
</evidence>
<sequence length="869" mass="93477">MGMPSAYELQQNASFAAHLPPQGHQGWNPQQQQMVGQLNFIPMVPSVSASVATPVRMMHQQPGAAAQASGKDRNYLAQQQKLRAMAGSFKKPGPVSADSLIDDLLQKKETFTVKPQVSAAQAAKLADKSAPVQLQVDKLMQQVPQEIHVPPEMSSEGMAGFGLTSPVGAPNLPYWLQPDASDLLPAVYRRVWELSKAPGADGRELVDTGKIFAVLVTSGLPRDSLGYIWNLANTGIPGVLSRSELNVALALVALAQNGLRDFSSIAVLSMVQQPPVPSLQLETFSAPQQAKPPQPAAPQVLHHPEPIPAAPAKDLLAAKPEKQDILPTISQQVSSTPLSAAGLLDDDFSDFQAAPPANSISVSDFSLVFKGSQQHRSSIASRDSPLGFNSFESPPTSPVFTPKPSSNGKGSREVGSRLANYSFTAPSSSSGSRKSETDNEEDVFKSDELFPKCVVKDKSPVSASAPQFLKETVIRTEPDEDKFVAAEPTPVNMKKDDDKYSALRDLEFGSLSTAATSPITTAVDLLKTEPAVSQDDFGDFLSADDSFAELSKRETTASNNAPTQPENFGIDFDKPPEPISKDWNASFEAFADKSSGIDDVFWKSEPTPLEQTPATNIPDIPADEDDFGDFIGPTTPTNVSVLPYLSKIKDSSTITPDTQSVASLELGGFDSLSVGGAGPSSSPDGGGGLLDLKIGSEIGWETQQQQQQDEGMEWKQCLHSCIHLLQAAAQIFLAIDDPNVVEEVVTSKQGEDYLANLLEVYFVTQRINVASRKLLPASRHLLEPLLIEVESVWNTLRPFLEQSSLEVKDEHWNVLRENTNSCSLCLTQVEDTAVGSMALVRSGSNCYHAACANLWLNCINAQLPAILVP</sequence>
<evidence type="ECO:0000259" key="2">
    <source>
        <dbReference type="PROSITE" id="PS50031"/>
    </source>
</evidence>
<gene>
    <name evidence="3" type="ORF">CLODIP_2_CD13293</name>
</gene>
<dbReference type="PANTHER" id="PTHR15463">
    <property type="entry name" value="AP1 GAMMA SUBUNIT BINDING PROTEIN 1"/>
    <property type="match status" value="1"/>
</dbReference>
<accession>A0A8S1CPC7</accession>
<dbReference type="SUPFAM" id="SSF47473">
    <property type="entry name" value="EF-hand"/>
    <property type="match status" value="1"/>
</dbReference>
<dbReference type="AlphaFoldDB" id="A0A8S1CPC7"/>
<dbReference type="Proteomes" id="UP000494165">
    <property type="component" value="Unassembled WGS sequence"/>
</dbReference>
<dbReference type="SMART" id="SM00027">
    <property type="entry name" value="EH"/>
    <property type="match status" value="1"/>
</dbReference>
<dbReference type="InterPro" id="IPR000261">
    <property type="entry name" value="EH_dom"/>
</dbReference>
<organism evidence="3 4">
    <name type="scientific">Cloeon dipterum</name>
    <dbReference type="NCBI Taxonomy" id="197152"/>
    <lineage>
        <taxon>Eukaryota</taxon>
        <taxon>Metazoa</taxon>
        <taxon>Ecdysozoa</taxon>
        <taxon>Arthropoda</taxon>
        <taxon>Hexapoda</taxon>
        <taxon>Insecta</taxon>
        <taxon>Pterygota</taxon>
        <taxon>Palaeoptera</taxon>
        <taxon>Ephemeroptera</taxon>
        <taxon>Pisciforma</taxon>
        <taxon>Baetidae</taxon>
        <taxon>Cloeon</taxon>
    </lineage>
</organism>
<reference evidence="3 4" key="1">
    <citation type="submission" date="2020-04" db="EMBL/GenBank/DDBJ databases">
        <authorList>
            <person name="Alioto T."/>
            <person name="Alioto T."/>
            <person name="Gomez Garrido J."/>
        </authorList>
    </citation>
    <scope>NUCLEOTIDE SEQUENCE [LARGE SCALE GENOMIC DNA]</scope>
</reference>
<dbReference type="Pfam" id="PF25999">
    <property type="entry name" value="SYNRG_C"/>
    <property type="match status" value="1"/>
</dbReference>
<protein>
    <recommendedName>
        <fullName evidence="2">EH domain-containing protein</fullName>
    </recommendedName>
</protein>
<dbReference type="InterPro" id="IPR059024">
    <property type="entry name" value="SYNRG_C"/>
</dbReference>
<dbReference type="InterPro" id="IPR039656">
    <property type="entry name" value="SYNRG"/>
</dbReference>
<dbReference type="Gene3D" id="1.10.238.10">
    <property type="entry name" value="EF-hand"/>
    <property type="match status" value="1"/>
</dbReference>
<dbReference type="PROSITE" id="PS50031">
    <property type="entry name" value="EH"/>
    <property type="match status" value="1"/>
</dbReference>
<evidence type="ECO:0000313" key="4">
    <source>
        <dbReference type="Proteomes" id="UP000494165"/>
    </source>
</evidence>
<feature type="compositionally biased region" description="Basic and acidic residues" evidence="1">
    <location>
        <begin position="433"/>
        <end position="443"/>
    </location>
</feature>
<dbReference type="InterPro" id="IPR011992">
    <property type="entry name" value="EF-hand-dom_pair"/>
</dbReference>
<name>A0A8S1CPC7_9INSE</name>
<feature type="region of interest" description="Disordered" evidence="1">
    <location>
        <begin position="376"/>
        <end position="443"/>
    </location>
</feature>
<feature type="region of interest" description="Disordered" evidence="1">
    <location>
        <begin position="285"/>
        <end position="307"/>
    </location>
</feature>
<dbReference type="PANTHER" id="PTHR15463:SF2">
    <property type="entry name" value="SYNERGIN GAMMA"/>
    <property type="match status" value="1"/>
</dbReference>
<dbReference type="EMBL" id="CADEPI010000071">
    <property type="protein sequence ID" value="CAB3372315.1"/>
    <property type="molecule type" value="Genomic_DNA"/>
</dbReference>
<dbReference type="Pfam" id="PF12763">
    <property type="entry name" value="EH"/>
    <property type="match status" value="1"/>
</dbReference>
<feature type="domain" description="EH" evidence="2">
    <location>
        <begin position="214"/>
        <end position="278"/>
    </location>
</feature>